<dbReference type="AlphaFoldDB" id="A0A941JV39"/>
<gene>
    <name evidence="1" type="ORF">DSM107014_10120</name>
</gene>
<accession>A0A941JV39</accession>
<dbReference type="Proteomes" id="UP000767446">
    <property type="component" value="Unassembled WGS sequence"/>
</dbReference>
<name>A0A941JV39_9CHRO</name>
<evidence type="ECO:0000313" key="2">
    <source>
        <dbReference type="Proteomes" id="UP000767446"/>
    </source>
</evidence>
<evidence type="ECO:0000313" key="1">
    <source>
        <dbReference type="EMBL" id="MBR8828235.1"/>
    </source>
</evidence>
<protein>
    <submittedName>
        <fullName evidence="1">Uncharacterized protein</fullName>
    </submittedName>
</protein>
<comment type="caution">
    <text evidence="1">The sequence shown here is derived from an EMBL/GenBank/DDBJ whole genome shotgun (WGS) entry which is preliminary data.</text>
</comment>
<reference evidence="1" key="1">
    <citation type="submission" date="2021-02" db="EMBL/GenBank/DDBJ databases">
        <title>Metagenome analyses of Stigonema ocellatum DSM 106950, Chlorogloea purpurea SAG 13.99 and Gomphosphaeria aponina DSM 107014.</title>
        <authorList>
            <person name="Marter P."/>
            <person name="Huang S."/>
        </authorList>
    </citation>
    <scope>NUCLEOTIDE SEQUENCE</scope>
    <source>
        <strain evidence="1">JP213</strain>
    </source>
</reference>
<organism evidence="1 2">
    <name type="scientific">Gomphosphaeria aponina SAG 52.96 = DSM 107014</name>
    <dbReference type="NCBI Taxonomy" id="1521640"/>
    <lineage>
        <taxon>Bacteria</taxon>
        <taxon>Bacillati</taxon>
        <taxon>Cyanobacteriota</taxon>
        <taxon>Cyanophyceae</taxon>
        <taxon>Oscillatoriophycideae</taxon>
        <taxon>Chroococcales</taxon>
        <taxon>Gomphosphaeriaceae</taxon>
        <taxon>Gomphosphaeria</taxon>
    </lineage>
</organism>
<sequence>MNNHQLSELHQKINKGVQKAIADAIEKHQKLGESIAVWQDGEVVILPPEKIPTLLRKN</sequence>
<dbReference type="EMBL" id="JADQBC010000061">
    <property type="protein sequence ID" value="MBR8828235.1"/>
    <property type="molecule type" value="Genomic_DNA"/>
</dbReference>
<proteinExistence type="predicted"/>